<proteinExistence type="predicted"/>
<organism evidence="1 2">
    <name type="scientific">Striga asiatica</name>
    <name type="common">Asiatic witchweed</name>
    <name type="synonym">Buchnera asiatica</name>
    <dbReference type="NCBI Taxonomy" id="4170"/>
    <lineage>
        <taxon>Eukaryota</taxon>
        <taxon>Viridiplantae</taxon>
        <taxon>Streptophyta</taxon>
        <taxon>Embryophyta</taxon>
        <taxon>Tracheophyta</taxon>
        <taxon>Spermatophyta</taxon>
        <taxon>Magnoliopsida</taxon>
        <taxon>eudicotyledons</taxon>
        <taxon>Gunneridae</taxon>
        <taxon>Pentapetalae</taxon>
        <taxon>asterids</taxon>
        <taxon>lamiids</taxon>
        <taxon>Lamiales</taxon>
        <taxon>Orobanchaceae</taxon>
        <taxon>Buchnereae</taxon>
        <taxon>Striga</taxon>
    </lineage>
</organism>
<evidence type="ECO:0000313" key="2">
    <source>
        <dbReference type="Proteomes" id="UP000325081"/>
    </source>
</evidence>
<evidence type="ECO:0000313" key="1">
    <source>
        <dbReference type="EMBL" id="GER47434.1"/>
    </source>
</evidence>
<dbReference type="EMBL" id="BKCP01007959">
    <property type="protein sequence ID" value="GER47434.1"/>
    <property type="molecule type" value="Genomic_DNA"/>
</dbReference>
<dbReference type="Proteomes" id="UP000325081">
    <property type="component" value="Unassembled WGS sequence"/>
</dbReference>
<name>A0A5A7QQC3_STRAF</name>
<reference evidence="2" key="1">
    <citation type="journal article" date="2019" name="Curr. Biol.">
        <title>Genome Sequence of Striga asiatica Provides Insight into the Evolution of Plant Parasitism.</title>
        <authorList>
            <person name="Yoshida S."/>
            <person name="Kim S."/>
            <person name="Wafula E.K."/>
            <person name="Tanskanen J."/>
            <person name="Kim Y.M."/>
            <person name="Honaas L."/>
            <person name="Yang Z."/>
            <person name="Spallek T."/>
            <person name="Conn C.E."/>
            <person name="Ichihashi Y."/>
            <person name="Cheong K."/>
            <person name="Cui S."/>
            <person name="Der J.P."/>
            <person name="Gundlach H."/>
            <person name="Jiao Y."/>
            <person name="Hori C."/>
            <person name="Ishida J.K."/>
            <person name="Kasahara H."/>
            <person name="Kiba T."/>
            <person name="Kim M.S."/>
            <person name="Koo N."/>
            <person name="Laohavisit A."/>
            <person name="Lee Y.H."/>
            <person name="Lumba S."/>
            <person name="McCourt P."/>
            <person name="Mortimer J.C."/>
            <person name="Mutuku J.M."/>
            <person name="Nomura T."/>
            <person name="Sasaki-Sekimoto Y."/>
            <person name="Seto Y."/>
            <person name="Wang Y."/>
            <person name="Wakatake T."/>
            <person name="Sakakibara H."/>
            <person name="Demura T."/>
            <person name="Yamaguchi S."/>
            <person name="Yoneyama K."/>
            <person name="Manabe R.I."/>
            <person name="Nelson D.C."/>
            <person name="Schulman A.H."/>
            <person name="Timko M.P."/>
            <person name="dePamphilis C.W."/>
            <person name="Choi D."/>
            <person name="Shirasu K."/>
        </authorList>
    </citation>
    <scope>NUCLEOTIDE SEQUENCE [LARGE SCALE GENOMIC DNA]</scope>
    <source>
        <strain evidence="2">cv. UVA1</strain>
    </source>
</reference>
<protein>
    <submittedName>
        <fullName evidence="1">MHC class IIB antigen</fullName>
    </submittedName>
</protein>
<comment type="caution">
    <text evidence="1">The sequence shown here is derived from an EMBL/GenBank/DDBJ whole genome shotgun (WGS) entry which is preliminary data.</text>
</comment>
<feature type="non-terminal residue" evidence="1">
    <location>
        <position position="125"/>
    </location>
</feature>
<dbReference type="AlphaFoldDB" id="A0A5A7QQC3"/>
<gene>
    <name evidence="1" type="ORF">STAS_24544</name>
</gene>
<accession>A0A5A7QQC3</accession>
<sequence>MKLDCRFSGLQILLKDLDDDLMDKGLKDREVWLFPSEESPSRVASELSRRRCGCLITIRNKYGVASGYWGTIKVRWEYEKRINDKRASLVIGQKMRGGLVNITSQIVIKLYVTVACSILAALISL</sequence>
<keyword evidence="2" id="KW-1185">Reference proteome</keyword>